<keyword evidence="7" id="KW-0645">Protease</keyword>
<keyword evidence="6 17" id="KW-0031">Aminopeptidase</keyword>
<keyword evidence="9 17" id="KW-0378">Hydrolase</keyword>
<dbReference type="NCBIfam" id="TIGR02414">
    <property type="entry name" value="pepN_proteo"/>
    <property type="match status" value="1"/>
</dbReference>
<evidence type="ECO:0000256" key="1">
    <source>
        <dbReference type="ARBA" id="ARBA00000098"/>
    </source>
</evidence>
<name>A0ABU0I4E7_9HYPH</name>
<reference evidence="17 18" key="1">
    <citation type="submission" date="2023-07" db="EMBL/GenBank/DDBJ databases">
        <title>Genomic Encyclopedia of Type Strains, Phase IV (KMG-IV): sequencing the most valuable type-strain genomes for metagenomic binning, comparative biology and taxonomic classification.</title>
        <authorList>
            <person name="Goeker M."/>
        </authorList>
    </citation>
    <scope>NUCLEOTIDE SEQUENCE [LARGE SCALE GENOMIC DNA]</scope>
    <source>
        <strain evidence="17 18">DSM 19013</strain>
    </source>
</reference>
<evidence type="ECO:0000259" key="13">
    <source>
        <dbReference type="Pfam" id="PF01433"/>
    </source>
</evidence>
<evidence type="ECO:0000313" key="18">
    <source>
        <dbReference type="Proteomes" id="UP001231124"/>
    </source>
</evidence>
<evidence type="ECO:0000256" key="7">
    <source>
        <dbReference type="ARBA" id="ARBA00022670"/>
    </source>
</evidence>
<dbReference type="CDD" id="cd09600">
    <property type="entry name" value="M1_APN"/>
    <property type="match status" value="1"/>
</dbReference>
<dbReference type="Gene3D" id="1.25.50.10">
    <property type="entry name" value="Peptidase M1, alanyl aminopeptidase, C-terminal domain"/>
    <property type="match status" value="1"/>
</dbReference>
<organism evidence="17 18">
    <name type="scientific">Methylobacterium aerolatum</name>
    <dbReference type="NCBI Taxonomy" id="418708"/>
    <lineage>
        <taxon>Bacteria</taxon>
        <taxon>Pseudomonadati</taxon>
        <taxon>Pseudomonadota</taxon>
        <taxon>Alphaproteobacteria</taxon>
        <taxon>Hyphomicrobiales</taxon>
        <taxon>Methylobacteriaceae</taxon>
        <taxon>Methylobacterium</taxon>
    </lineage>
</organism>
<evidence type="ECO:0000256" key="8">
    <source>
        <dbReference type="ARBA" id="ARBA00022723"/>
    </source>
</evidence>
<dbReference type="PANTHER" id="PTHR46322:SF1">
    <property type="entry name" value="PUROMYCIN-SENSITIVE AMINOPEPTIDASE"/>
    <property type="match status" value="1"/>
</dbReference>
<dbReference type="Pfam" id="PF01433">
    <property type="entry name" value="Peptidase_M1"/>
    <property type="match status" value="1"/>
</dbReference>
<evidence type="ECO:0000256" key="11">
    <source>
        <dbReference type="ARBA" id="ARBA00023049"/>
    </source>
</evidence>
<dbReference type="PRINTS" id="PR00756">
    <property type="entry name" value="ALADIPTASE"/>
</dbReference>
<dbReference type="EMBL" id="JAUSVP010000011">
    <property type="protein sequence ID" value="MDQ0448962.1"/>
    <property type="molecule type" value="Genomic_DNA"/>
</dbReference>
<keyword evidence="18" id="KW-1185">Reference proteome</keyword>
<comment type="similarity">
    <text evidence="3">Belongs to the peptidase M1 family.</text>
</comment>
<dbReference type="Proteomes" id="UP001231124">
    <property type="component" value="Unassembled WGS sequence"/>
</dbReference>
<dbReference type="InterPro" id="IPR024601">
    <property type="entry name" value="Peptidase_M1_pepN_C"/>
</dbReference>
<dbReference type="SUPFAM" id="SSF63737">
    <property type="entry name" value="Leukotriene A4 hydrolase N-terminal domain"/>
    <property type="match status" value="1"/>
</dbReference>
<evidence type="ECO:0000256" key="9">
    <source>
        <dbReference type="ARBA" id="ARBA00022801"/>
    </source>
</evidence>
<dbReference type="InterPro" id="IPR001930">
    <property type="entry name" value="Peptidase_M1"/>
</dbReference>
<dbReference type="EC" id="3.4.11.2" evidence="4 12"/>
<protein>
    <recommendedName>
        <fullName evidence="5 12">Aminopeptidase N</fullName>
        <ecNumber evidence="4 12">3.4.11.2</ecNumber>
    </recommendedName>
</protein>
<dbReference type="SUPFAM" id="SSF55486">
    <property type="entry name" value="Metalloproteases ('zincins'), catalytic domain"/>
    <property type="match status" value="1"/>
</dbReference>
<evidence type="ECO:0000259" key="15">
    <source>
        <dbReference type="Pfam" id="PF17432"/>
    </source>
</evidence>
<proteinExistence type="inferred from homology"/>
<dbReference type="GO" id="GO:0016285">
    <property type="term" value="F:alanyl aminopeptidase activity"/>
    <property type="evidence" value="ECO:0007669"/>
    <property type="project" value="UniProtKB-EC"/>
</dbReference>
<feature type="domain" description="Peptidase M1 membrane alanine aminopeptidase" evidence="13">
    <location>
        <begin position="231"/>
        <end position="444"/>
    </location>
</feature>
<evidence type="ECO:0000256" key="12">
    <source>
        <dbReference type="NCBIfam" id="TIGR02414"/>
    </source>
</evidence>
<sequence length="869" mass="94612">MRTETPPLIRLEDYRPSAFLIDRVDLDIRLDPHATRITADLALRPNPDGDPAAPLHLDGDDLILVAIDLDGAALPAEDFAAGPGGLTLHRPPRRPFTLRLVTQVDPTANTKLMGLYRTDGVYCTQCEADGFRRITYFLDRPDVMAVYTTRIEARRDEAPVLLGNGNPVESGPVGTDRHYAVWHDPHPKPAYLFAVVGGRLGKVETSFRTMEGRDVTCAVYVEPGKEDRAGYALDAVVRSMEWDERAFGRPYDLDVFNVVAVAAFNMGAMENKGLNIFNDKYVLAAPETATDADYAAIEAIIAHEYFHNWSGNRVTCRDWFQLCLKEGLTVFRDQEFSSDMRSRPVHRIGEVRSLRARQFPEDAGPLKHPVRPTAYAEINNFYTATVYDKGAEIVRMLKTLIGAEAFRAGMDRYFAENDGRAATVEDFLAAFAAVTGRDLSAFARWYERPGTPRLTAEGRYDPAARRYTLKLAQTLPVEGPPLVIPVALGLVGAGGPLTGVTCPALDGGVFVLDRPGAELVFEGVAEEPVPSLLRDFSAPVRLDLALSDDHRLRLLARDSDPFNRWQAAQDVALSLILAFDPVRADAFAQALGTFLDGEALADPAFAALVLALPTEGEAADALARDVDPDAIHAARRSLRARLGRVLRARLEGIDAALAPATEGAYSPDAASAGRRSLRNAALDLIAAGDPEAGAALATRRLSCATNMTDRLAALATLAQIPGEAREEALAAFGERFAAEPLVLDKWFAIQATIPEPETLDRIERLTRHPAFSMTNPNRVRALVASFAMANPTQFARADGAGFALVGRFVRALDPANPQVAARLLTAFGSWRRYEKTRRAAASEMLNGIKGVPGLSRDVADILGRTLQDG</sequence>
<dbReference type="Pfam" id="PF17900">
    <property type="entry name" value="Peptidase_M1_N"/>
    <property type="match status" value="1"/>
</dbReference>
<dbReference type="InterPro" id="IPR045357">
    <property type="entry name" value="Aminopeptidase_N-like_N"/>
</dbReference>
<evidence type="ECO:0000256" key="3">
    <source>
        <dbReference type="ARBA" id="ARBA00010136"/>
    </source>
</evidence>
<evidence type="ECO:0000256" key="5">
    <source>
        <dbReference type="ARBA" id="ARBA00015611"/>
    </source>
</evidence>
<dbReference type="InterPro" id="IPR038438">
    <property type="entry name" value="PepN_Ig-like_sf"/>
</dbReference>
<dbReference type="InterPro" id="IPR027268">
    <property type="entry name" value="Peptidase_M4/M1_CTD_sf"/>
</dbReference>
<dbReference type="Gene3D" id="3.30.2010.30">
    <property type="match status" value="1"/>
</dbReference>
<dbReference type="Pfam" id="PF17432">
    <property type="entry name" value="DUF3458_C"/>
    <property type="match status" value="1"/>
</dbReference>
<evidence type="ECO:0000256" key="4">
    <source>
        <dbReference type="ARBA" id="ARBA00012564"/>
    </source>
</evidence>
<dbReference type="RefSeq" id="WP_238205468.1">
    <property type="nucleotide sequence ID" value="NZ_BPQE01000022.1"/>
</dbReference>
<dbReference type="Gene3D" id="2.60.40.1840">
    <property type="match status" value="1"/>
</dbReference>
<comment type="catalytic activity">
    <reaction evidence="1">
        <text>Release of an N-terminal amino acid, Xaa-|-Yaa- from a peptide, amide or arylamide. Xaa is preferably Ala, but may be most amino acids including Pro (slow action). When a terminal hydrophobic residue is followed by a prolyl residue, the two may be released as an intact Xaa-Pro dipeptide.</text>
        <dbReference type="EC" id="3.4.11.2"/>
    </reaction>
</comment>
<dbReference type="InterPro" id="IPR037144">
    <property type="entry name" value="Peptidase_M1_pepN_C_sf"/>
</dbReference>
<evidence type="ECO:0000313" key="17">
    <source>
        <dbReference type="EMBL" id="MDQ0448962.1"/>
    </source>
</evidence>
<keyword evidence="8" id="KW-0479">Metal-binding</keyword>
<evidence type="ECO:0000256" key="10">
    <source>
        <dbReference type="ARBA" id="ARBA00022833"/>
    </source>
</evidence>
<feature type="domain" description="Aminopeptidase N-like N-terminal" evidence="16">
    <location>
        <begin position="109"/>
        <end position="192"/>
    </location>
</feature>
<dbReference type="Gene3D" id="2.60.40.1730">
    <property type="entry name" value="tricorn interacting facor f3 domain"/>
    <property type="match status" value="1"/>
</dbReference>
<keyword evidence="11" id="KW-0482">Metalloprotease</keyword>
<evidence type="ECO:0000256" key="6">
    <source>
        <dbReference type="ARBA" id="ARBA00022438"/>
    </source>
</evidence>
<dbReference type="InterPro" id="IPR035414">
    <property type="entry name" value="Peptidase_M1_pepN_Ig-like"/>
</dbReference>
<gene>
    <name evidence="17" type="ORF">QO012_003474</name>
</gene>
<evidence type="ECO:0000259" key="14">
    <source>
        <dbReference type="Pfam" id="PF11940"/>
    </source>
</evidence>
<accession>A0ABU0I4E7</accession>
<dbReference type="InterPro" id="IPR012779">
    <property type="entry name" value="Peptidase_M1_pepN"/>
</dbReference>
<dbReference type="InterPro" id="IPR042097">
    <property type="entry name" value="Aminopeptidase_N-like_N_sf"/>
</dbReference>
<evidence type="ECO:0000259" key="16">
    <source>
        <dbReference type="Pfam" id="PF17900"/>
    </source>
</evidence>
<feature type="domain" description="Peptidase M1 alanyl aminopeptidase C-terminal" evidence="15">
    <location>
        <begin position="548"/>
        <end position="867"/>
    </location>
</feature>
<dbReference type="InterPro" id="IPR014782">
    <property type="entry name" value="Peptidase_M1_dom"/>
</dbReference>
<comment type="caution">
    <text evidence="17">The sequence shown here is derived from an EMBL/GenBank/DDBJ whole genome shotgun (WGS) entry which is preliminary data.</text>
</comment>
<dbReference type="Gene3D" id="1.10.390.10">
    <property type="entry name" value="Neutral Protease Domain 2"/>
    <property type="match status" value="1"/>
</dbReference>
<dbReference type="PANTHER" id="PTHR46322">
    <property type="entry name" value="PUROMYCIN-SENSITIVE AMINOPEPTIDASE"/>
    <property type="match status" value="1"/>
</dbReference>
<feature type="domain" description="Peptidase M1 alanyl aminopeptidase Ig-like fold" evidence="14">
    <location>
        <begin position="450"/>
        <end position="543"/>
    </location>
</feature>
<comment type="cofactor">
    <cofactor evidence="2">
        <name>Zn(2+)</name>
        <dbReference type="ChEBI" id="CHEBI:29105"/>
    </cofactor>
</comment>
<keyword evidence="10" id="KW-0862">Zinc</keyword>
<dbReference type="Pfam" id="PF11940">
    <property type="entry name" value="DUF3458"/>
    <property type="match status" value="1"/>
</dbReference>
<evidence type="ECO:0000256" key="2">
    <source>
        <dbReference type="ARBA" id="ARBA00001947"/>
    </source>
</evidence>